<dbReference type="NCBIfam" id="TIGR00243">
    <property type="entry name" value="Dxr"/>
    <property type="match status" value="1"/>
</dbReference>
<feature type="domain" description="1-deoxy-D-xylulose 5-phosphate reductoisomerase N-terminal" evidence="10">
    <location>
        <begin position="6"/>
        <end position="133"/>
    </location>
</feature>
<feature type="binding site" evidence="9">
    <location>
        <position position="213"/>
    </location>
    <ligand>
        <name>1-deoxy-D-xylulose 5-phosphate</name>
        <dbReference type="ChEBI" id="CHEBI:57792"/>
    </ligand>
</feature>
<dbReference type="AlphaFoldDB" id="A0A6I2TUX3"/>
<feature type="binding site" evidence="9">
    <location>
        <position position="177"/>
    </location>
    <ligand>
        <name>1-deoxy-D-xylulose 5-phosphate</name>
        <dbReference type="ChEBI" id="CHEBI:57792"/>
    </ligand>
</feature>
<protein>
    <recommendedName>
        <fullName evidence="9">1-deoxy-D-xylulose 5-phosphate reductoisomerase</fullName>
        <shortName evidence="9">DXP reductoisomerase</shortName>
        <ecNumber evidence="9">1.1.1.267</ecNumber>
    </recommendedName>
    <alternativeName>
        <fullName evidence="9">1-deoxyxylulose-5-phosphate reductoisomerase</fullName>
    </alternativeName>
    <alternativeName>
        <fullName evidence="9">2-C-methyl-D-erythritol 4-phosphate synthase</fullName>
    </alternativeName>
</protein>
<comment type="catalytic activity">
    <reaction evidence="8">
        <text>2-C-methyl-D-erythritol 4-phosphate + NADP(+) = 1-deoxy-D-xylulose 5-phosphate + NADPH + H(+)</text>
        <dbReference type="Rhea" id="RHEA:13717"/>
        <dbReference type="ChEBI" id="CHEBI:15378"/>
        <dbReference type="ChEBI" id="CHEBI:57783"/>
        <dbReference type="ChEBI" id="CHEBI:57792"/>
        <dbReference type="ChEBI" id="CHEBI:58262"/>
        <dbReference type="ChEBI" id="CHEBI:58349"/>
        <dbReference type="EC" id="1.1.1.267"/>
    </reaction>
    <physiologicalReaction direction="right-to-left" evidence="8">
        <dbReference type="Rhea" id="RHEA:13719"/>
    </physiologicalReaction>
</comment>
<gene>
    <name evidence="9" type="primary">dxr</name>
    <name evidence="13" type="ORF">FYJ72_05625</name>
</gene>
<dbReference type="EMBL" id="VUNF01000007">
    <property type="protein sequence ID" value="MST77175.1"/>
    <property type="molecule type" value="Genomic_DNA"/>
</dbReference>
<dbReference type="InterPro" id="IPR013512">
    <property type="entry name" value="DXP_reductoisomerase_N"/>
</dbReference>
<keyword evidence="13" id="KW-0413">Isomerase</keyword>
<feature type="domain" description="DXP reductoisomerase C-terminal" evidence="12">
    <location>
        <begin position="262"/>
        <end position="378"/>
    </location>
</feature>
<feature type="binding site" evidence="9">
    <location>
        <position position="126"/>
    </location>
    <ligand>
        <name>1-deoxy-D-xylulose 5-phosphate</name>
        <dbReference type="ChEBI" id="CHEBI:57792"/>
    </ligand>
</feature>
<feature type="binding site" evidence="9">
    <location>
        <position position="151"/>
    </location>
    <ligand>
        <name>Mn(2+)</name>
        <dbReference type="ChEBI" id="CHEBI:29035"/>
    </ligand>
</feature>
<dbReference type="Gene3D" id="3.40.50.720">
    <property type="entry name" value="NAD(P)-binding Rossmann-like Domain"/>
    <property type="match status" value="1"/>
</dbReference>
<dbReference type="SUPFAM" id="SSF51735">
    <property type="entry name" value="NAD(P)-binding Rossmann-fold domains"/>
    <property type="match status" value="1"/>
</dbReference>
<dbReference type="GO" id="GO:0030145">
    <property type="term" value="F:manganese ion binding"/>
    <property type="evidence" value="ECO:0007669"/>
    <property type="project" value="TreeGrafter"/>
</dbReference>
<comment type="similarity">
    <text evidence="2 9">Belongs to the DXR family.</text>
</comment>
<dbReference type="GO" id="GO:0051484">
    <property type="term" value="P:isopentenyl diphosphate biosynthetic process, methylerythritol 4-phosphate pathway involved in terpenoid biosynthetic process"/>
    <property type="evidence" value="ECO:0007669"/>
    <property type="project" value="UniProtKB-ARBA"/>
</dbReference>
<evidence type="ECO:0000256" key="9">
    <source>
        <dbReference type="HAMAP-Rule" id="MF_00183"/>
    </source>
</evidence>
<feature type="binding site" evidence="9">
    <location>
        <position position="153"/>
    </location>
    <ligand>
        <name>Mn(2+)</name>
        <dbReference type="ChEBI" id="CHEBI:29035"/>
    </ligand>
</feature>
<sequence>MKKQQICILGSTGSIGTQALDVIEQHSDLYEVYCLTANNRVQELAEQARKFHPAAVVIANEARYEELKDMLSDEPDIKVYAGAQALCDIVQAEPIDMVLASMVGFSGLEPTIHAIKARKKICLANKETLVVAGELICNLAQECHVPILPVDSEHSAIFQSLVGEGDNEVEKILLTCSGGPFRNYTHEQLEKVTAADALKHPTWDMGAKITIDSASLMNKGFEVTEAKWLFGVPADKIEVLIHPQSVVHSAVQFVDGAVKAQLGVPDMRLPIQYAFSFPQRLHLNGDRLDLFKTQDLQFFKPDYQKFKCLQLAFDAIRKGGNMSCIVNAANEIVNAGFRKGECGFLQMADIIEETMAKATFDSNPDLDVYLQTDAEARRIATELMLK</sequence>
<name>A0A6I2TUX3_9BACT</name>
<feature type="binding site" evidence="9">
    <location>
        <position position="12"/>
    </location>
    <ligand>
        <name>NADPH</name>
        <dbReference type="ChEBI" id="CHEBI:57783"/>
    </ligand>
</feature>
<dbReference type="SUPFAM" id="SSF55347">
    <property type="entry name" value="Glyceraldehyde-3-phosphate dehydrogenase-like, C-terminal domain"/>
    <property type="match status" value="1"/>
</dbReference>
<evidence type="ECO:0000259" key="12">
    <source>
        <dbReference type="Pfam" id="PF13288"/>
    </source>
</evidence>
<dbReference type="PIRSF" id="PIRSF006205">
    <property type="entry name" value="Dxp_reductismrs"/>
    <property type="match status" value="1"/>
</dbReference>
<feature type="binding site" evidence="9">
    <location>
        <position position="222"/>
    </location>
    <ligand>
        <name>Mn(2+)</name>
        <dbReference type="ChEBI" id="CHEBI:29035"/>
    </ligand>
</feature>
<evidence type="ECO:0000256" key="3">
    <source>
        <dbReference type="ARBA" id="ARBA00022723"/>
    </source>
</evidence>
<feature type="binding site" evidence="9">
    <location>
        <position position="206"/>
    </location>
    <ligand>
        <name>NADPH</name>
        <dbReference type="ChEBI" id="CHEBI:57783"/>
    </ligand>
</feature>
<dbReference type="Gene3D" id="1.10.1740.10">
    <property type="match status" value="1"/>
</dbReference>
<accession>A0A6I2TUX3</accession>
<evidence type="ECO:0000313" key="13">
    <source>
        <dbReference type="EMBL" id="MST77175.1"/>
    </source>
</evidence>
<dbReference type="PANTHER" id="PTHR30525">
    <property type="entry name" value="1-DEOXY-D-XYLULOSE 5-PHOSPHATE REDUCTOISOMERASE"/>
    <property type="match status" value="1"/>
</dbReference>
<comment type="pathway">
    <text evidence="1 9">Isoprenoid biosynthesis; isopentenyl diphosphate biosynthesis via DXP pathway; isopentenyl diphosphate from 1-deoxy-D-xylulose 5-phosphate: step 1/6.</text>
</comment>
<feature type="binding site" evidence="9">
    <location>
        <position position="222"/>
    </location>
    <ligand>
        <name>1-deoxy-D-xylulose 5-phosphate</name>
        <dbReference type="ChEBI" id="CHEBI:57792"/>
    </ligand>
</feature>
<dbReference type="InterPro" id="IPR036169">
    <property type="entry name" value="DXPR_C_sf"/>
</dbReference>
<feature type="domain" description="1-deoxy-D-xylulose 5-phosphate reductoisomerase C-terminal" evidence="11">
    <location>
        <begin position="147"/>
        <end position="230"/>
    </location>
</feature>
<evidence type="ECO:0000313" key="14">
    <source>
        <dbReference type="Proteomes" id="UP000450161"/>
    </source>
</evidence>
<comment type="cofactor">
    <cofactor evidence="9">
        <name>Mg(2+)</name>
        <dbReference type="ChEBI" id="CHEBI:18420"/>
    </cofactor>
    <cofactor evidence="9">
        <name>Mn(2+)</name>
        <dbReference type="ChEBI" id="CHEBI:29035"/>
    </cofactor>
</comment>
<evidence type="ECO:0000256" key="5">
    <source>
        <dbReference type="ARBA" id="ARBA00023002"/>
    </source>
</evidence>
<feature type="binding site" evidence="9">
    <location>
        <position position="15"/>
    </location>
    <ligand>
        <name>NADPH</name>
        <dbReference type="ChEBI" id="CHEBI:57783"/>
    </ligand>
</feature>
<evidence type="ECO:0000256" key="8">
    <source>
        <dbReference type="ARBA" id="ARBA00048543"/>
    </source>
</evidence>
<dbReference type="EC" id="1.1.1.267" evidence="9"/>
<keyword evidence="7 9" id="KW-0414">Isoprene biosynthesis</keyword>
<keyword evidence="3 9" id="KW-0479">Metal-binding</keyword>
<feature type="binding site" evidence="9">
    <location>
        <position position="125"/>
    </location>
    <ligand>
        <name>NADPH</name>
        <dbReference type="ChEBI" id="CHEBI:57783"/>
    </ligand>
</feature>
<comment type="caution">
    <text evidence="9">Lacks conserved residue(s) required for the propagation of feature annotation.</text>
</comment>
<dbReference type="RefSeq" id="WP_154480701.1">
    <property type="nucleotide sequence ID" value="NZ_JADYTV010000004.1"/>
</dbReference>
<dbReference type="InterPro" id="IPR026877">
    <property type="entry name" value="DXPR_C"/>
</dbReference>
<evidence type="ECO:0000256" key="7">
    <source>
        <dbReference type="ARBA" id="ARBA00023229"/>
    </source>
</evidence>
<evidence type="ECO:0000256" key="4">
    <source>
        <dbReference type="ARBA" id="ARBA00022857"/>
    </source>
</evidence>
<keyword evidence="6 9" id="KW-0464">Manganese</keyword>
<evidence type="ECO:0000259" key="11">
    <source>
        <dbReference type="Pfam" id="PF08436"/>
    </source>
</evidence>
<dbReference type="GO" id="GO:0016853">
    <property type="term" value="F:isomerase activity"/>
    <property type="evidence" value="ECO:0007669"/>
    <property type="project" value="UniProtKB-KW"/>
</dbReference>
<feature type="binding site" evidence="9">
    <location>
        <position position="153"/>
    </location>
    <ligand>
        <name>1-deoxy-D-xylulose 5-phosphate</name>
        <dbReference type="ChEBI" id="CHEBI:57792"/>
    </ligand>
</feature>
<evidence type="ECO:0000256" key="2">
    <source>
        <dbReference type="ARBA" id="ARBA00006825"/>
    </source>
</evidence>
<proteinExistence type="inferred from homology"/>
<dbReference type="Proteomes" id="UP000450161">
    <property type="component" value="Unassembled WGS sequence"/>
</dbReference>
<dbReference type="InterPro" id="IPR013644">
    <property type="entry name" value="DXP_reductoisomerase_C"/>
</dbReference>
<dbReference type="NCBIfam" id="NF009114">
    <property type="entry name" value="PRK12464.1"/>
    <property type="match status" value="1"/>
</dbReference>
<feature type="binding site" evidence="9">
    <location>
        <position position="219"/>
    </location>
    <ligand>
        <name>1-deoxy-D-xylulose 5-phosphate</name>
        <dbReference type="ChEBI" id="CHEBI:57792"/>
    </ligand>
</feature>
<dbReference type="Pfam" id="PF13288">
    <property type="entry name" value="DXPR_C"/>
    <property type="match status" value="1"/>
</dbReference>
<dbReference type="GO" id="GO:0030604">
    <property type="term" value="F:1-deoxy-D-xylulose-5-phosphate reductoisomerase activity"/>
    <property type="evidence" value="ECO:0007669"/>
    <property type="project" value="UniProtKB-UniRule"/>
</dbReference>
<dbReference type="HAMAP" id="MF_00183">
    <property type="entry name" value="DXP_reductoisom"/>
    <property type="match status" value="1"/>
</dbReference>
<feature type="binding site" evidence="9">
    <location>
        <position position="218"/>
    </location>
    <ligand>
        <name>1-deoxy-D-xylulose 5-phosphate</name>
        <dbReference type="ChEBI" id="CHEBI:57792"/>
    </ligand>
</feature>
<dbReference type="GO" id="GO:0070402">
    <property type="term" value="F:NADPH binding"/>
    <property type="evidence" value="ECO:0007669"/>
    <property type="project" value="InterPro"/>
</dbReference>
<dbReference type="InterPro" id="IPR003821">
    <property type="entry name" value="DXP_reductoisomerase"/>
</dbReference>
<dbReference type="UniPathway" id="UPA00056">
    <property type="reaction ID" value="UER00092"/>
</dbReference>
<organism evidence="13 14">
    <name type="scientific">Segatella copri</name>
    <dbReference type="NCBI Taxonomy" id="165179"/>
    <lineage>
        <taxon>Bacteria</taxon>
        <taxon>Pseudomonadati</taxon>
        <taxon>Bacteroidota</taxon>
        <taxon>Bacteroidia</taxon>
        <taxon>Bacteroidales</taxon>
        <taxon>Prevotellaceae</taxon>
        <taxon>Segatella</taxon>
    </lineage>
</organism>
<dbReference type="FunFam" id="3.40.50.720:FF:000045">
    <property type="entry name" value="1-deoxy-D-xylulose 5-phosphate reductoisomerase"/>
    <property type="match status" value="1"/>
</dbReference>
<dbReference type="PANTHER" id="PTHR30525:SF0">
    <property type="entry name" value="1-DEOXY-D-XYLULOSE 5-PHOSPHATE REDUCTOISOMERASE, CHLOROPLASTIC"/>
    <property type="match status" value="1"/>
</dbReference>
<feature type="binding site" evidence="9">
    <location>
        <position position="14"/>
    </location>
    <ligand>
        <name>NADPH</name>
        <dbReference type="ChEBI" id="CHEBI:57783"/>
    </ligand>
</feature>
<keyword evidence="9" id="KW-0460">Magnesium</keyword>
<dbReference type="SUPFAM" id="SSF69055">
    <property type="entry name" value="1-deoxy-D-xylulose-5-phosphate reductoisomerase, C-terminal domain"/>
    <property type="match status" value="1"/>
</dbReference>
<dbReference type="Pfam" id="PF08436">
    <property type="entry name" value="DXP_redisom_C"/>
    <property type="match status" value="1"/>
</dbReference>
<feature type="binding site" evidence="9">
    <location>
        <position position="127"/>
    </location>
    <ligand>
        <name>NADPH</name>
        <dbReference type="ChEBI" id="CHEBI:57783"/>
    </ligand>
</feature>
<keyword evidence="4 9" id="KW-0521">NADP</keyword>
<feature type="binding site" evidence="9">
    <location>
        <position position="152"/>
    </location>
    <ligand>
        <name>1-deoxy-D-xylulose 5-phosphate</name>
        <dbReference type="ChEBI" id="CHEBI:57792"/>
    </ligand>
</feature>
<comment type="function">
    <text evidence="9">Catalyzes the NADPH-dependent rearrangement and reduction of 1-deoxy-D-xylulose-5-phosphate (DXP) to 2-C-methyl-D-erythritol 4-phosphate (MEP).</text>
</comment>
<evidence type="ECO:0000256" key="6">
    <source>
        <dbReference type="ARBA" id="ARBA00023211"/>
    </source>
</evidence>
<evidence type="ECO:0000259" key="10">
    <source>
        <dbReference type="Pfam" id="PF02670"/>
    </source>
</evidence>
<keyword evidence="5 9" id="KW-0560">Oxidoreductase</keyword>
<feature type="binding site" evidence="9">
    <location>
        <position position="200"/>
    </location>
    <ligand>
        <name>1-deoxy-D-xylulose 5-phosphate</name>
        <dbReference type="ChEBI" id="CHEBI:57792"/>
    </ligand>
</feature>
<dbReference type="Pfam" id="PF02670">
    <property type="entry name" value="DXP_reductoisom"/>
    <property type="match status" value="1"/>
</dbReference>
<reference evidence="13 14" key="1">
    <citation type="submission" date="2019-08" db="EMBL/GenBank/DDBJ databases">
        <title>In-depth cultivation of the pig gut microbiome towards novel bacterial diversity and tailored functional studies.</title>
        <authorList>
            <person name="Wylensek D."/>
            <person name="Hitch T.C.A."/>
            <person name="Clavel T."/>
        </authorList>
    </citation>
    <scope>NUCLEOTIDE SEQUENCE [LARGE SCALE GENOMIC DNA]</scope>
    <source>
        <strain evidence="13 14">LKV-178-WT-2C</strain>
    </source>
</reference>
<dbReference type="InterPro" id="IPR036291">
    <property type="entry name" value="NAD(P)-bd_dom_sf"/>
</dbReference>
<feature type="binding site" evidence="9">
    <location>
        <position position="13"/>
    </location>
    <ligand>
        <name>NADPH</name>
        <dbReference type="ChEBI" id="CHEBI:57783"/>
    </ligand>
</feature>
<comment type="caution">
    <text evidence="13">The sequence shown here is derived from an EMBL/GenBank/DDBJ whole genome shotgun (WGS) entry which is preliminary data.</text>
</comment>
<evidence type="ECO:0000256" key="1">
    <source>
        <dbReference type="ARBA" id="ARBA00005094"/>
    </source>
</evidence>